<gene>
    <name evidence="1" type="ORF">TorRG33x02_302860</name>
</gene>
<protein>
    <submittedName>
        <fullName evidence="1">Uncharacterized protein</fullName>
    </submittedName>
</protein>
<dbReference type="Proteomes" id="UP000237000">
    <property type="component" value="Unassembled WGS sequence"/>
</dbReference>
<sequence length="131" mass="14621">MKELNHLVKRIRIRIPGSNFRVQQLPLPLLRVIRGQHPLNNVGSAFTVAEILRREFPSKDFENEDSEAVDIGLGRDSLVLEVVRGFVGEHGLSRVAGVHQRVKRIVAEDWLVVLVQKDVAGLEVAMGEVAV</sequence>
<reference evidence="2" key="1">
    <citation type="submission" date="2016-06" db="EMBL/GenBank/DDBJ databases">
        <title>Parallel loss of symbiosis genes in relatives of nitrogen-fixing non-legume Parasponia.</title>
        <authorList>
            <person name="Van Velzen R."/>
            <person name="Holmer R."/>
            <person name="Bu F."/>
            <person name="Rutten L."/>
            <person name="Van Zeijl A."/>
            <person name="Liu W."/>
            <person name="Santuari L."/>
            <person name="Cao Q."/>
            <person name="Sharma T."/>
            <person name="Shen D."/>
            <person name="Roswanjaya Y."/>
            <person name="Wardhani T."/>
            <person name="Kalhor M.S."/>
            <person name="Jansen J."/>
            <person name="Van den Hoogen J."/>
            <person name="Gungor B."/>
            <person name="Hartog M."/>
            <person name="Hontelez J."/>
            <person name="Verver J."/>
            <person name="Yang W.-C."/>
            <person name="Schijlen E."/>
            <person name="Repin R."/>
            <person name="Schilthuizen M."/>
            <person name="Schranz E."/>
            <person name="Heidstra R."/>
            <person name="Miyata K."/>
            <person name="Fedorova E."/>
            <person name="Kohlen W."/>
            <person name="Bisseling T."/>
            <person name="Smit S."/>
            <person name="Geurts R."/>
        </authorList>
    </citation>
    <scope>NUCLEOTIDE SEQUENCE [LARGE SCALE GENOMIC DNA]</scope>
    <source>
        <strain evidence="2">cv. RG33-2</strain>
    </source>
</reference>
<proteinExistence type="predicted"/>
<evidence type="ECO:0000313" key="1">
    <source>
        <dbReference type="EMBL" id="PON54289.1"/>
    </source>
</evidence>
<comment type="caution">
    <text evidence="1">The sequence shown here is derived from an EMBL/GenBank/DDBJ whole genome shotgun (WGS) entry which is preliminary data.</text>
</comment>
<name>A0A2P5BZV5_TREOI</name>
<accession>A0A2P5BZV5</accession>
<dbReference type="EMBL" id="JXTC01000434">
    <property type="protein sequence ID" value="PON54289.1"/>
    <property type="molecule type" value="Genomic_DNA"/>
</dbReference>
<dbReference type="OrthoDB" id="10281963at2759"/>
<organism evidence="1 2">
    <name type="scientific">Trema orientale</name>
    <name type="common">Charcoal tree</name>
    <name type="synonym">Celtis orientalis</name>
    <dbReference type="NCBI Taxonomy" id="63057"/>
    <lineage>
        <taxon>Eukaryota</taxon>
        <taxon>Viridiplantae</taxon>
        <taxon>Streptophyta</taxon>
        <taxon>Embryophyta</taxon>
        <taxon>Tracheophyta</taxon>
        <taxon>Spermatophyta</taxon>
        <taxon>Magnoliopsida</taxon>
        <taxon>eudicotyledons</taxon>
        <taxon>Gunneridae</taxon>
        <taxon>Pentapetalae</taxon>
        <taxon>rosids</taxon>
        <taxon>fabids</taxon>
        <taxon>Rosales</taxon>
        <taxon>Cannabaceae</taxon>
        <taxon>Trema</taxon>
    </lineage>
</organism>
<keyword evidence="2" id="KW-1185">Reference proteome</keyword>
<dbReference type="AlphaFoldDB" id="A0A2P5BZV5"/>
<dbReference type="InParanoid" id="A0A2P5BZV5"/>
<evidence type="ECO:0000313" key="2">
    <source>
        <dbReference type="Proteomes" id="UP000237000"/>
    </source>
</evidence>